<feature type="region of interest" description="Disordered" evidence="1">
    <location>
        <begin position="668"/>
        <end position="690"/>
    </location>
</feature>
<evidence type="ECO:0000256" key="1">
    <source>
        <dbReference type="SAM" id="MobiDB-lite"/>
    </source>
</evidence>
<dbReference type="AlphaFoldDB" id="A5AEZ8"/>
<feature type="region of interest" description="Disordered" evidence="1">
    <location>
        <begin position="563"/>
        <end position="589"/>
    </location>
</feature>
<organism evidence="3">
    <name type="scientific">Vitis vinifera</name>
    <name type="common">Grape</name>
    <dbReference type="NCBI Taxonomy" id="29760"/>
    <lineage>
        <taxon>Eukaryota</taxon>
        <taxon>Viridiplantae</taxon>
        <taxon>Streptophyta</taxon>
        <taxon>Embryophyta</taxon>
        <taxon>Tracheophyta</taxon>
        <taxon>Spermatophyta</taxon>
        <taxon>Magnoliopsida</taxon>
        <taxon>eudicotyledons</taxon>
        <taxon>Gunneridae</taxon>
        <taxon>Pentapetalae</taxon>
        <taxon>rosids</taxon>
        <taxon>Vitales</taxon>
        <taxon>Vitaceae</taxon>
        <taxon>Viteae</taxon>
        <taxon>Vitis</taxon>
    </lineage>
</organism>
<sequence>MLLMKEAMVLTAETGKQVMVCPRRNPGENEKESLRKKKRKPSSLYEALRVKQTASLLVVVATALPMVGLISRAPMRAAAWVMGLATGYTDVWEHSGGERRIDVDWSPIIEDLYNPELGFMDIWATRNPLGCRGSACVEVMTTLHGSALSLRRRAEGCVPLEGSQFRSRLSLESHSWRRVGGRLIRADSYPSSDSSVEMSDELASTLASIQEFMAGVSRRLDQLESSRQDPHPAGVVTDETIPHASQTAQTRPPGVSLGTPFHLVDHYETIPPPTVTVPPPMVPTIGDTRLAEQEAKVERLESMMRQIRLQDGGLTWDDRDGIPAASLPAKFRMPDIERYSGIGCPKIHLRLYNTVMRAHGIDDSQLVALFPMSLSGAAQRWFASVEPSRLRTWEDVAREFLTQFAFSADIDVSRRELEATRQRPEESISSFVTRWRAKVAGMIDRPKEQDQIDMVLRNLQPRFARRLVGIPFQDLRSLVHAAFSVEEAMARGLWTDTAASPDSKGKKLIGPLTRSGEVGAISYQHRRPAHHSAYRSPTVRAPFSLPQYQYQLDYAQEPYIAQTSMQPRPPHPRAATHPPPRPYAQRPPRQFTPLGMTLTRAFEKLKNAGVIVPLAPRPLPHPIPPHFRSHEHCLYHQIPGHDTEHCSTLHHAIQDLIDSGVVDLARPSVTTNPLPAHSTHAVPPPPPGLQ</sequence>
<accession>A5AEZ8</accession>
<protein>
    <recommendedName>
        <fullName evidence="2">Retrotransposon gag domain-containing protein</fullName>
    </recommendedName>
</protein>
<proteinExistence type="predicted"/>
<name>A5AEZ8_VITVI</name>
<dbReference type="PANTHER" id="PTHR33223:SF8">
    <property type="entry name" value="OS04G0172440 PROTEIN"/>
    <property type="match status" value="1"/>
</dbReference>
<dbReference type="PANTHER" id="PTHR33223">
    <property type="entry name" value="CCHC-TYPE DOMAIN-CONTAINING PROTEIN"/>
    <property type="match status" value="1"/>
</dbReference>
<dbReference type="InterPro" id="IPR005162">
    <property type="entry name" value="Retrotrans_gag_dom"/>
</dbReference>
<evidence type="ECO:0000313" key="3">
    <source>
        <dbReference type="EMBL" id="CAN77876.1"/>
    </source>
</evidence>
<reference evidence="3" key="1">
    <citation type="journal article" date="2007" name="PLoS ONE">
        <title>The first genome sequence of an elite grapevine cultivar (Pinot noir Vitis vinifera L.): coping with a highly heterozygous genome.</title>
        <authorList>
            <person name="Velasco R."/>
            <person name="Zharkikh A."/>
            <person name="Troggio M."/>
            <person name="Cartwright D.A."/>
            <person name="Cestaro A."/>
            <person name="Pruss D."/>
            <person name="Pindo M."/>
            <person name="FitzGerald L.M."/>
            <person name="Vezzulli S."/>
            <person name="Reid J."/>
            <person name="Malacarne G."/>
            <person name="Iliev D."/>
            <person name="Coppola G."/>
            <person name="Wardell B."/>
            <person name="Micheletti D."/>
            <person name="Macalma T."/>
            <person name="Facci M."/>
            <person name="Mitchell J.T."/>
            <person name="Perazzolli M."/>
            <person name="Eldredge G."/>
            <person name="Gatto P."/>
            <person name="Oyzerski R."/>
            <person name="Moretto M."/>
            <person name="Gutin N."/>
            <person name="Stefanini M."/>
            <person name="Chen Y."/>
            <person name="Segala C."/>
            <person name="Davenport C."/>
            <person name="Dematte L."/>
            <person name="Mraz A."/>
            <person name="Battilana J."/>
            <person name="Stormo K."/>
            <person name="Costa F."/>
            <person name="Tao Q."/>
            <person name="Si-Ammour A."/>
            <person name="Harkins T."/>
            <person name="Lackey A."/>
            <person name="Perbost C."/>
            <person name="Taillon B."/>
            <person name="Stella A."/>
            <person name="Solovyev V."/>
            <person name="Fawcett J.A."/>
            <person name="Sterck L."/>
            <person name="Vandepoele K."/>
            <person name="Grando S.M."/>
            <person name="Toppo S."/>
            <person name="Moser C."/>
            <person name="Lanchbury J."/>
            <person name="Bogden R."/>
            <person name="Skolnick M."/>
            <person name="Sgaramella V."/>
            <person name="Bhatnagar S.K."/>
            <person name="Fontana P."/>
            <person name="Gutin A."/>
            <person name="Van de Peer Y."/>
            <person name="Salamini F."/>
            <person name="Viola R."/>
        </authorList>
    </citation>
    <scope>NUCLEOTIDE SEQUENCE</scope>
</reference>
<gene>
    <name evidence="3" type="ORF">VITISV_018279</name>
</gene>
<dbReference type="EMBL" id="AM425035">
    <property type="protein sequence ID" value="CAN77876.1"/>
    <property type="molecule type" value="Genomic_DNA"/>
</dbReference>
<dbReference type="Pfam" id="PF03732">
    <property type="entry name" value="Retrotrans_gag"/>
    <property type="match status" value="1"/>
</dbReference>
<feature type="domain" description="Retrotransposon gag" evidence="2">
    <location>
        <begin position="369"/>
        <end position="459"/>
    </location>
</feature>
<evidence type="ECO:0000259" key="2">
    <source>
        <dbReference type="Pfam" id="PF03732"/>
    </source>
</evidence>
<dbReference type="ExpressionAtlas" id="A5AEZ8">
    <property type="expression patterns" value="baseline"/>
</dbReference>